<name>A0AAJ7BQ69_CEPCN</name>
<feature type="signal peptide" evidence="9">
    <location>
        <begin position="1"/>
        <end position="35"/>
    </location>
</feature>
<dbReference type="GO" id="GO:0098552">
    <property type="term" value="C:side of membrane"/>
    <property type="evidence" value="ECO:0007669"/>
    <property type="project" value="UniProtKB-KW"/>
</dbReference>
<keyword evidence="4 9" id="KW-0732">Signal</keyword>
<keyword evidence="7" id="KW-0325">Glycoprotein</keyword>
<dbReference type="PANTHER" id="PTHR33562">
    <property type="entry name" value="ATILLA, ISOFORM B-RELATED-RELATED"/>
    <property type="match status" value="1"/>
</dbReference>
<dbReference type="PANTHER" id="PTHR33562:SF2">
    <property type="entry name" value="PROTEIN QUIVER"/>
    <property type="match status" value="1"/>
</dbReference>
<accession>A0AAJ7BQ69</accession>
<dbReference type="InterPro" id="IPR045860">
    <property type="entry name" value="Snake_toxin-like_sf"/>
</dbReference>
<feature type="chain" id="PRO_5042614884" evidence="9">
    <location>
        <begin position="36"/>
        <end position="152"/>
    </location>
</feature>
<reference evidence="11" key="1">
    <citation type="submission" date="2025-08" db="UniProtKB">
        <authorList>
            <consortium name="RefSeq"/>
        </authorList>
    </citation>
    <scope>IDENTIFICATION</scope>
</reference>
<dbReference type="SUPFAM" id="SSF57302">
    <property type="entry name" value="Snake toxin-like"/>
    <property type="match status" value="1"/>
</dbReference>
<organism evidence="10 11">
    <name type="scientific">Cephus cinctus</name>
    <name type="common">Wheat stem sawfly</name>
    <dbReference type="NCBI Taxonomy" id="211228"/>
    <lineage>
        <taxon>Eukaryota</taxon>
        <taxon>Metazoa</taxon>
        <taxon>Ecdysozoa</taxon>
        <taxon>Arthropoda</taxon>
        <taxon>Hexapoda</taxon>
        <taxon>Insecta</taxon>
        <taxon>Pterygota</taxon>
        <taxon>Neoptera</taxon>
        <taxon>Endopterygota</taxon>
        <taxon>Hymenoptera</taxon>
        <taxon>Cephoidea</taxon>
        <taxon>Cephidae</taxon>
        <taxon>Cephus</taxon>
    </lineage>
</organism>
<dbReference type="Proteomes" id="UP000694920">
    <property type="component" value="Unplaced"/>
</dbReference>
<dbReference type="CDD" id="cd00117">
    <property type="entry name" value="TFP"/>
    <property type="match status" value="1"/>
</dbReference>
<sequence>MRIRGYLNEKKITMPHSSNLLRILLILLIFHKKASRGIECYQCRSDKNDECTRDNADIKYLQNCPDSCNYCRKSTNQYYFTDSSELIVIRECAKLWTEGKECYRGRYTRDSFQYICECRGSGCNRSSTSVSSFYHIIIFRLLPFTLLPYSFL</sequence>
<keyword evidence="8" id="KW-0449">Lipoprotein</keyword>
<evidence type="ECO:0000256" key="6">
    <source>
        <dbReference type="ARBA" id="ARBA00023136"/>
    </source>
</evidence>
<evidence type="ECO:0000256" key="2">
    <source>
        <dbReference type="ARBA" id="ARBA00022622"/>
    </source>
</evidence>
<evidence type="ECO:0000256" key="5">
    <source>
        <dbReference type="ARBA" id="ARBA00022989"/>
    </source>
</evidence>
<gene>
    <name evidence="11" type="primary">LOC107266079</name>
</gene>
<dbReference type="InterPro" id="IPR050975">
    <property type="entry name" value="Sleep_regulator"/>
</dbReference>
<keyword evidence="3" id="KW-0812">Transmembrane</keyword>
<protein>
    <submittedName>
        <fullName evidence="11">Uncharacterized protein LOC107266079</fullName>
    </submittedName>
</protein>
<dbReference type="GO" id="GO:0030431">
    <property type="term" value="P:sleep"/>
    <property type="evidence" value="ECO:0007669"/>
    <property type="project" value="InterPro"/>
</dbReference>
<comment type="subcellular location">
    <subcellularLocation>
        <location evidence="1">Membrane</location>
        <topology evidence="1">Lipid-anchor</topology>
        <topology evidence="1">GPI-anchor</topology>
    </subcellularLocation>
</comment>
<keyword evidence="5" id="KW-1133">Transmembrane helix</keyword>
<proteinExistence type="predicted"/>
<evidence type="ECO:0000256" key="9">
    <source>
        <dbReference type="SAM" id="SignalP"/>
    </source>
</evidence>
<dbReference type="KEGG" id="ccin:107266079"/>
<keyword evidence="2" id="KW-0336">GPI-anchor</keyword>
<evidence type="ECO:0000256" key="3">
    <source>
        <dbReference type="ARBA" id="ARBA00022692"/>
    </source>
</evidence>
<dbReference type="RefSeq" id="XP_015591684.1">
    <property type="nucleotide sequence ID" value="XM_015736198.2"/>
</dbReference>
<dbReference type="AlphaFoldDB" id="A0AAJ7BQ69"/>
<evidence type="ECO:0000256" key="4">
    <source>
        <dbReference type="ARBA" id="ARBA00022729"/>
    </source>
</evidence>
<evidence type="ECO:0000313" key="11">
    <source>
        <dbReference type="RefSeq" id="XP_015591684.1"/>
    </source>
</evidence>
<evidence type="ECO:0000256" key="1">
    <source>
        <dbReference type="ARBA" id="ARBA00004589"/>
    </source>
</evidence>
<evidence type="ECO:0000313" key="10">
    <source>
        <dbReference type="Proteomes" id="UP000694920"/>
    </source>
</evidence>
<dbReference type="Pfam" id="PF17064">
    <property type="entry name" value="QVR"/>
    <property type="match status" value="1"/>
</dbReference>
<evidence type="ECO:0000256" key="7">
    <source>
        <dbReference type="ARBA" id="ARBA00023180"/>
    </source>
</evidence>
<dbReference type="GeneID" id="107266079"/>
<keyword evidence="6" id="KW-0472">Membrane</keyword>
<evidence type="ECO:0000256" key="8">
    <source>
        <dbReference type="ARBA" id="ARBA00023288"/>
    </source>
</evidence>
<dbReference type="GO" id="GO:0032222">
    <property type="term" value="P:regulation of synaptic transmission, cholinergic"/>
    <property type="evidence" value="ECO:0007669"/>
    <property type="project" value="InterPro"/>
</dbReference>
<dbReference type="InterPro" id="IPR031424">
    <property type="entry name" value="QVR-like"/>
</dbReference>
<keyword evidence="10" id="KW-1185">Reference proteome</keyword>